<proteinExistence type="predicted"/>
<accession>A0A7W9J999</accession>
<keyword evidence="1" id="KW-0812">Transmembrane</keyword>
<feature type="transmembrane region" description="Helical" evidence="1">
    <location>
        <begin position="21"/>
        <end position="41"/>
    </location>
</feature>
<dbReference type="AlphaFoldDB" id="A0A7W9J999"/>
<dbReference type="EMBL" id="JACHMY010000001">
    <property type="protein sequence ID" value="MBB5837951.1"/>
    <property type="molecule type" value="Genomic_DNA"/>
</dbReference>
<dbReference type="Proteomes" id="UP000549971">
    <property type="component" value="Unassembled WGS sequence"/>
</dbReference>
<sequence>MVKSTATRRIMGSLVNRLPTTLTACLVATAVSVLNVVLIVLTPRG</sequence>
<evidence type="ECO:0000256" key="1">
    <source>
        <dbReference type="SAM" id="Phobius"/>
    </source>
</evidence>
<organism evidence="2 3">
    <name type="scientific">Kribbella italica</name>
    <dbReference type="NCBI Taxonomy" id="1540520"/>
    <lineage>
        <taxon>Bacteria</taxon>
        <taxon>Bacillati</taxon>
        <taxon>Actinomycetota</taxon>
        <taxon>Actinomycetes</taxon>
        <taxon>Propionibacteriales</taxon>
        <taxon>Kribbellaceae</taxon>
        <taxon>Kribbella</taxon>
    </lineage>
</organism>
<dbReference type="RefSeq" id="WP_184798364.1">
    <property type="nucleotide sequence ID" value="NZ_JACHMY010000001.1"/>
</dbReference>
<keyword evidence="1" id="KW-1133">Transmembrane helix</keyword>
<comment type="caution">
    <text evidence="2">The sequence shown here is derived from an EMBL/GenBank/DDBJ whole genome shotgun (WGS) entry which is preliminary data.</text>
</comment>
<evidence type="ECO:0000313" key="3">
    <source>
        <dbReference type="Proteomes" id="UP000549971"/>
    </source>
</evidence>
<reference evidence="2 3" key="1">
    <citation type="submission" date="2020-08" db="EMBL/GenBank/DDBJ databases">
        <title>Sequencing the genomes of 1000 actinobacteria strains.</title>
        <authorList>
            <person name="Klenk H.-P."/>
        </authorList>
    </citation>
    <scope>NUCLEOTIDE SEQUENCE [LARGE SCALE GENOMIC DNA]</scope>
    <source>
        <strain evidence="2 3">DSM 28967</strain>
    </source>
</reference>
<keyword evidence="3" id="KW-1185">Reference proteome</keyword>
<protein>
    <submittedName>
        <fullName evidence="2">Mn2+/Fe2+ NRAMP family transporter</fullName>
    </submittedName>
</protein>
<name>A0A7W9J999_9ACTN</name>
<keyword evidence="1" id="KW-0472">Membrane</keyword>
<gene>
    <name evidence="2" type="ORF">HDA39_004685</name>
</gene>
<evidence type="ECO:0000313" key="2">
    <source>
        <dbReference type="EMBL" id="MBB5837951.1"/>
    </source>
</evidence>